<sequence length="46" mass="5177">KSSDQFSVKEESYQVKIEKLSSELIGVNSLYNQLLGKVEVLERSSS</sequence>
<evidence type="ECO:0000313" key="1">
    <source>
        <dbReference type="EMBL" id="CAA6827903.1"/>
    </source>
</evidence>
<organism evidence="1">
    <name type="scientific">uncultured Sulfurovum sp</name>
    <dbReference type="NCBI Taxonomy" id="269237"/>
    <lineage>
        <taxon>Bacteria</taxon>
        <taxon>Pseudomonadati</taxon>
        <taxon>Campylobacterota</taxon>
        <taxon>Epsilonproteobacteria</taxon>
        <taxon>Campylobacterales</taxon>
        <taxon>Sulfurovaceae</taxon>
        <taxon>Sulfurovum</taxon>
        <taxon>environmental samples</taxon>
    </lineage>
</organism>
<dbReference type="EMBL" id="CACVAS010000167">
    <property type="protein sequence ID" value="CAA6827903.1"/>
    <property type="molecule type" value="Genomic_DNA"/>
</dbReference>
<reference evidence="1" key="1">
    <citation type="submission" date="2020-01" db="EMBL/GenBank/DDBJ databases">
        <authorList>
            <person name="Meier V. D."/>
            <person name="Meier V D."/>
        </authorList>
    </citation>
    <scope>NUCLEOTIDE SEQUENCE</scope>
    <source>
        <strain evidence="1">HLG_WM_MAG_01</strain>
    </source>
</reference>
<gene>
    <name evidence="1" type="ORF">HELGO_WM67192</name>
</gene>
<dbReference type="AlphaFoldDB" id="A0A6S6UK47"/>
<feature type="non-terminal residue" evidence="1">
    <location>
        <position position="1"/>
    </location>
</feature>
<proteinExistence type="predicted"/>
<accession>A0A6S6UK47</accession>
<protein>
    <submittedName>
        <fullName evidence="1">Uncharacterized protein</fullName>
    </submittedName>
</protein>
<name>A0A6S6UK47_9BACT</name>